<dbReference type="InterPro" id="IPR012826">
    <property type="entry name" value="FliN"/>
</dbReference>
<feature type="compositionally biased region" description="Acidic residues" evidence="7">
    <location>
        <begin position="1"/>
        <end position="11"/>
    </location>
</feature>
<dbReference type="GO" id="GO:0009425">
    <property type="term" value="C:bacterial-type flagellum basal body"/>
    <property type="evidence" value="ECO:0007669"/>
    <property type="project" value="InterPro"/>
</dbReference>
<dbReference type="InterPro" id="IPR036429">
    <property type="entry name" value="SpoA-like_sf"/>
</dbReference>
<keyword evidence="4" id="KW-0145">Chemotaxis</keyword>
<dbReference type="GO" id="GO:0005886">
    <property type="term" value="C:plasma membrane"/>
    <property type="evidence" value="ECO:0007669"/>
    <property type="project" value="UniProtKB-SubCell"/>
</dbReference>
<dbReference type="InterPro" id="IPR051469">
    <property type="entry name" value="FliN/MopA/SpaO"/>
</dbReference>
<dbReference type="InterPro" id="IPR001543">
    <property type="entry name" value="FliN-like_C"/>
</dbReference>
<dbReference type="PANTHER" id="PTHR43484">
    <property type="match status" value="1"/>
</dbReference>
<evidence type="ECO:0000256" key="5">
    <source>
        <dbReference type="ARBA" id="ARBA00022779"/>
    </source>
</evidence>
<keyword evidence="5" id="KW-0283">Flagellar rotation</keyword>
<comment type="similarity">
    <text evidence="2">Belongs to the FliN/MopA/SpaO family.</text>
</comment>
<dbReference type="Pfam" id="PF01052">
    <property type="entry name" value="FliMN_C"/>
    <property type="match status" value="1"/>
</dbReference>
<organism evidence="9">
    <name type="scientific">hydrothermal vent metagenome</name>
    <dbReference type="NCBI Taxonomy" id="652676"/>
    <lineage>
        <taxon>unclassified sequences</taxon>
        <taxon>metagenomes</taxon>
        <taxon>ecological metagenomes</taxon>
    </lineage>
</organism>
<evidence type="ECO:0000256" key="6">
    <source>
        <dbReference type="ARBA" id="ARBA00023136"/>
    </source>
</evidence>
<keyword evidence="3" id="KW-1003">Cell membrane</keyword>
<comment type="subcellular location">
    <subcellularLocation>
        <location evidence="1">Cell membrane</location>
        <topology evidence="1">Peripheral membrane protein</topology>
        <orientation evidence="1">Cytoplasmic side</orientation>
    </subcellularLocation>
</comment>
<dbReference type="Gene3D" id="2.30.330.10">
    <property type="entry name" value="SpoA-like"/>
    <property type="match status" value="1"/>
</dbReference>
<feature type="compositionally biased region" description="Low complexity" evidence="7">
    <location>
        <begin position="45"/>
        <end position="61"/>
    </location>
</feature>
<evidence type="ECO:0000313" key="9">
    <source>
        <dbReference type="EMBL" id="VAW84847.1"/>
    </source>
</evidence>
<dbReference type="PANTHER" id="PTHR43484:SF1">
    <property type="entry name" value="FLAGELLAR MOTOR SWITCH PROTEIN FLIN"/>
    <property type="match status" value="1"/>
</dbReference>
<evidence type="ECO:0000256" key="1">
    <source>
        <dbReference type="ARBA" id="ARBA00004413"/>
    </source>
</evidence>
<protein>
    <submittedName>
        <fullName evidence="9">Flagellar motor switch protein FliN</fullName>
    </submittedName>
</protein>
<dbReference type="SUPFAM" id="SSF101801">
    <property type="entry name" value="Surface presentation of antigens (SPOA)"/>
    <property type="match status" value="1"/>
</dbReference>
<dbReference type="AlphaFoldDB" id="A0A3B0ZBJ0"/>
<dbReference type="NCBIfam" id="TIGR02480">
    <property type="entry name" value="fliN"/>
    <property type="match status" value="1"/>
</dbReference>
<reference evidence="9" key="1">
    <citation type="submission" date="2018-06" db="EMBL/GenBank/DDBJ databases">
        <authorList>
            <person name="Zhirakovskaya E."/>
        </authorList>
    </citation>
    <scope>NUCLEOTIDE SEQUENCE</scope>
</reference>
<keyword evidence="9" id="KW-0282">Flagellum</keyword>
<feature type="compositionally biased region" description="Polar residues" evidence="7">
    <location>
        <begin position="62"/>
        <end position="71"/>
    </location>
</feature>
<gene>
    <name evidence="9" type="ORF">MNBD_GAMMA18-927</name>
</gene>
<keyword evidence="9" id="KW-0969">Cilium</keyword>
<sequence length="159" mass="17055">MGDDKDQDEMADSWAAALDEQSSDGGEKSTEGAESSGEEGGDAWADALSEQAEAEAAPLQEMTETSTFSSQEGDVNLDMILDIPVDISMEIGRTKISIRNLLQLTQGSVVELDRLAGEPLDVMVNGTLIAHGEVVVVNEKFGIRLTDVISATERIKRLK</sequence>
<dbReference type="GO" id="GO:0003774">
    <property type="term" value="F:cytoskeletal motor activity"/>
    <property type="evidence" value="ECO:0007669"/>
    <property type="project" value="InterPro"/>
</dbReference>
<dbReference type="PRINTS" id="PR00956">
    <property type="entry name" value="FLGMOTORFLIN"/>
</dbReference>
<dbReference type="GO" id="GO:0006935">
    <property type="term" value="P:chemotaxis"/>
    <property type="evidence" value="ECO:0007669"/>
    <property type="project" value="UniProtKB-KW"/>
</dbReference>
<accession>A0A3B0ZBJ0</accession>
<dbReference type="FunFam" id="2.30.330.10:FF:000001">
    <property type="entry name" value="Flagellar motor switch protein FliN"/>
    <property type="match status" value="1"/>
</dbReference>
<evidence type="ECO:0000259" key="8">
    <source>
        <dbReference type="Pfam" id="PF01052"/>
    </source>
</evidence>
<evidence type="ECO:0000256" key="3">
    <source>
        <dbReference type="ARBA" id="ARBA00022475"/>
    </source>
</evidence>
<dbReference type="InterPro" id="IPR001172">
    <property type="entry name" value="FliN_T3SS_HrcQb"/>
</dbReference>
<evidence type="ECO:0000256" key="4">
    <source>
        <dbReference type="ARBA" id="ARBA00022500"/>
    </source>
</evidence>
<dbReference type="GO" id="GO:0071973">
    <property type="term" value="P:bacterial-type flagellum-dependent cell motility"/>
    <property type="evidence" value="ECO:0007669"/>
    <property type="project" value="InterPro"/>
</dbReference>
<keyword evidence="9" id="KW-0966">Cell projection</keyword>
<proteinExistence type="inferred from homology"/>
<feature type="region of interest" description="Disordered" evidence="7">
    <location>
        <begin position="1"/>
        <end position="71"/>
    </location>
</feature>
<keyword evidence="6" id="KW-0472">Membrane</keyword>
<dbReference type="EMBL" id="UOFP01000071">
    <property type="protein sequence ID" value="VAW84847.1"/>
    <property type="molecule type" value="Genomic_DNA"/>
</dbReference>
<name>A0A3B0ZBJ0_9ZZZZ</name>
<feature type="domain" description="Flagellar motor switch protein FliN-like C-terminal" evidence="8">
    <location>
        <begin position="79"/>
        <end position="149"/>
    </location>
</feature>
<evidence type="ECO:0000256" key="7">
    <source>
        <dbReference type="SAM" id="MobiDB-lite"/>
    </source>
</evidence>
<evidence type="ECO:0000256" key="2">
    <source>
        <dbReference type="ARBA" id="ARBA00009226"/>
    </source>
</evidence>